<dbReference type="AlphaFoldDB" id="A0A0H4QDY2"/>
<dbReference type="PATRIC" id="fig|1007676.4.peg.539"/>
<dbReference type="Gene3D" id="1.10.3730.20">
    <property type="match status" value="1"/>
</dbReference>
<gene>
    <name evidence="9" type="ORF">ABM34_02600</name>
</gene>
<keyword evidence="6 8" id="KW-1133">Transmembrane helix</keyword>
<dbReference type="CDD" id="cd23111">
    <property type="entry name" value="ribose_uptake_RbsU"/>
    <property type="match status" value="1"/>
</dbReference>
<evidence type="ECO:0000256" key="5">
    <source>
        <dbReference type="ARBA" id="ARBA00022692"/>
    </source>
</evidence>
<evidence type="ECO:0000313" key="9">
    <source>
        <dbReference type="EMBL" id="AKP66549.1"/>
    </source>
</evidence>
<dbReference type="InterPro" id="IPR010651">
    <property type="entry name" value="Sugar_transport"/>
</dbReference>
<dbReference type="EMBL" id="CP012034">
    <property type="protein sequence ID" value="AKP66549.1"/>
    <property type="molecule type" value="Genomic_DNA"/>
</dbReference>
<evidence type="ECO:0000256" key="4">
    <source>
        <dbReference type="ARBA" id="ARBA00022597"/>
    </source>
</evidence>
<evidence type="ECO:0000256" key="2">
    <source>
        <dbReference type="ARBA" id="ARBA00006117"/>
    </source>
</evidence>
<dbReference type="GO" id="GO:0005886">
    <property type="term" value="C:plasma membrane"/>
    <property type="evidence" value="ECO:0007669"/>
    <property type="project" value="UniProtKB-SubCell"/>
</dbReference>
<feature type="transmembrane region" description="Helical" evidence="8">
    <location>
        <begin position="152"/>
        <end position="172"/>
    </location>
</feature>
<evidence type="ECO:0000313" key="10">
    <source>
        <dbReference type="Proteomes" id="UP000036106"/>
    </source>
</evidence>
<protein>
    <submittedName>
        <fullName evidence="9">Ribose uptake protein RbsU</fullName>
    </submittedName>
</protein>
<dbReference type="PANTHER" id="PTHR16119">
    <property type="entry name" value="TRANSMEMBRANE PROTEIN 144"/>
    <property type="match status" value="1"/>
</dbReference>
<dbReference type="GO" id="GO:0015144">
    <property type="term" value="F:carbohydrate transmembrane transporter activity"/>
    <property type="evidence" value="ECO:0007669"/>
    <property type="project" value="InterPro"/>
</dbReference>
<dbReference type="RefSeq" id="WP_048703039.1">
    <property type="nucleotide sequence ID" value="NZ_CP012034.1"/>
</dbReference>
<dbReference type="KEGG" id="lgn:ABM34_02600"/>
<organism evidence="9 10">
    <name type="scientific">Companilactobacillus ginsenosidimutans</name>
    <dbReference type="NCBI Taxonomy" id="1007676"/>
    <lineage>
        <taxon>Bacteria</taxon>
        <taxon>Bacillati</taxon>
        <taxon>Bacillota</taxon>
        <taxon>Bacilli</taxon>
        <taxon>Lactobacillales</taxon>
        <taxon>Lactobacillaceae</taxon>
        <taxon>Companilactobacillus</taxon>
    </lineage>
</organism>
<feature type="transmembrane region" description="Helical" evidence="8">
    <location>
        <begin position="121"/>
        <end position="140"/>
    </location>
</feature>
<feature type="transmembrane region" description="Helical" evidence="8">
    <location>
        <begin position="248"/>
        <end position="267"/>
    </location>
</feature>
<dbReference type="PANTHER" id="PTHR16119:SF17">
    <property type="entry name" value="TRANSMEMBRANE PROTEIN 144"/>
    <property type="match status" value="1"/>
</dbReference>
<feature type="transmembrane region" description="Helical" evidence="8">
    <location>
        <begin position="96"/>
        <end position="115"/>
    </location>
</feature>
<keyword evidence="4" id="KW-0762">Sugar transport</keyword>
<keyword evidence="5 8" id="KW-0812">Transmembrane</keyword>
<name>A0A0H4QDY2_9LACO</name>
<keyword evidence="10" id="KW-1185">Reference proteome</keyword>
<comment type="similarity">
    <text evidence="2">Belongs to the GRP transporter (TC 2.A.7.5) family.</text>
</comment>
<reference evidence="10" key="1">
    <citation type="submission" date="2015-07" db="EMBL/GenBank/DDBJ databases">
        <title>Lactobacillus ginsenosidimutans/EMML 3141/ whole genome sequencing.</title>
        <authorList>
            <person name="Kim M.K."/>
            <person name="Im W.-T."/>
            <person name="Srinivasan S."/>
            <person name="Lee J.-J."/>
        </authorList>
    </citation>
    <scope>NUCLEOTIDE SEQUENCE [LARGE SCALE GENOMIC DNA]</scope>
    <source>
        <strain evidence="10">EMML 3041</strain>
    </source>
</reference>
<keyword evidence="7 8" id="KW-0472">Membrane</keyword>
<feature type="transmembrane region" description="Helical" evidence="8">
    <location>
        <begin position="34"/>
        <end position="56"/>
    </location>
</feature>
<dbReference type="OrthoDB" id="1452595at2"/>
<dbReference type="SUPFAM" id="SSF103481">
    <property type="entry name" value="Multidrug resistance efflux transporter EmrE"/>
    <property type="match status" value="1"/>
</dbReference>
<sequence length="296" mass="31387">MSITNLLIGLCPMIGWGVFPVLTGYFGGKPVNQIIGATYGTLIGAIVVALVMRTPIVGGKEFLFTFLSGAGWAFGQIFVFYAFTEMGVSRTMPVSTGFQLIGASLWGVFVLGEWASPHAKMLGFFAIFLIILGVYLTTYTQHKSKSAGGSTALKGVLLVLVAESGYLAYSAFPQAVPQVSGFEAFLPQALGMATVATIFALATKSNRASRPYRTRSSYTNIIAGFFFAFAALTYLISAQKSVNGLATGFTLSQMNVILATLGGIYVLHERKTSKEMFAVLSGLALVVIAGVITATL</sequence>
<evidence type="ECO:0000256" key="1">
    <source>
        <dbReference type="ARBA" id="ARBA00004651"/>
    </source>
</evidence>
<feature type="transmembrane region" description="Helical" evidence="8">
    <location>
        <begin position="276"/>
        <end position="295"/>
    </location>
</feature>
<dbReference type="STRING" id="1007676.ABM34_02600"/>
<evidence type="ECO:0000256" key="8">
    <source>
        <dbReference type="SAM" id="Phobius"/>
    </source>
</evidence>
<dbReference type="NCBIfam" id="NF047342">
    <property type="entry name" value="symport_RbsU"/>
    <property type="match status" value="1"/>
</dbReference>
<feature type="transmembrane region" description="Helical" evidence="8">
    <location>
        <begin position="62"/>
        <end position="84"/>
    </location>
</feature>
<keyword evidence="3" id="KW-0813">Transport</keyword>
<dbReference type="InterPro" id="IPR037185">
    <property type="entry name" value="EmrE-like"/>
</dbReference>
<evidence type="ECO:0000256" key="6">
    <source>
        <dbReference type="ARBA" id="ARBA00022989"/>
    </source>
</evidence>
<dbReference type="Pfam" id="PF06800">
    <property type="entry name" value="Sugar_transport"/>
    <property type="match status" value="1"/>
</dbReference>
<accession>A0A0H4QDY2</accession>
<feature type="transmembrane region" description="Helical" evidence="8">
    <location>
        <begin position="217"/>
        <end position="236"/>
    </location>
</feature>
<feature type="transmembrane region" description="Helical" evidence="8">
    <location>
        <begin position="184"/>
        <end position="205"/>
    </location>
</feature>
<evidence type="ECO:0000256" key="3">
    <source>
        <dbReference type="ARBA" id="ARBA00022448"/>
    </source>
</evidence>
<evidence type="ECO:0000256" key="7">
    <source>
        <dbReference type="ARBA" id="ARBA00023136"/>
    </source>
</evidence>
<proteinExistence type="inferred from homology"/>
<dbReference type="Proteomes" id="UP000036106">
    <property type="component" value="Chromosome"/>
</dbReference>
<feature type="transmembrane region" description="Helical" evidence="8">
    <location>
        <begin position="6"/>
        <end position="27"/>
    </location>
</feature>
<comment type="subcellular location">
    <subcellularLocation>
        <location evidence="1">Cell membrane</location>
        <topology evidence="1">Multi-pass membrane protein</topology>
    </subcellularLocation>
</comment>